<gene>
    <name evidence="2" type="ORF">HJC23_013950</name>
</gene>
<evidence type="ECO:0000313" key="2">
    <source>
        <dbReference type="EMBL" id="KAL3794477.1"/>
    </source>
</evidence>
<sequence length="164" mass="18415">MKQACVRKRVSFGASHSVITCPMQPSSETISSPSQTKLKDPLPRERRVQQLIARKAVLSFQRYLQQSHAVSSGNDDQARLAEISAKFSRRAKDVALETARVNFLEAHSSLPGGQCPRFSSERDSLNVDVPFPLTEFPSVKLTRKVSFDDANAMMRTKRQRVPQK</sequence>
<name>A0ABD3Q344_9STRA</name>
<accession>A0ABD3Q344</accession>
<feature type="compositionally biased region" description="Polar residues" evidence="1">
    <location>
        <begin position="23"/>
        <end position="36"/>
    </location>
</feature>
<keyword evidence="3" id="KW-1185">Reference proteome</keyword>
<dbReference type="EMBL" id="JABMIG020000080">
    <property type="protein sequence ID" value="KAL3794477.1"/>
    <property type="molecule type" value="Genomic_DNA"/>
</dbReference>
<dbReference type="AlphaFoldDB" id="A0ABD3Q344"/>
<feature type="region of interest" description="Disordered" evidence="1">
    <location>
        <begin position="23"/>
        <end position="42"/>
    </location>
</feature>
<organism evidence="2 3">
    <name type="scientific">Cyclotella cryptica</name>
    <dbReference type="NCBI Taxonomy" id="29204"/>
    <lineage>
        <taxon>Eukaryota</taxon>
        <taxon>Sar</taxon>
        <taxon>Stramenopiles</taxon>
        <taxon>Ochrophyta</taxon>
        <taxon>Bacillariophyta</taxon>
        <taxon>Coscinodiscophyceae</taxon>
        <taxon>Thalassiosirophycidae</taxon>
        <taxon>Stephanodiscales</taxon>
        <taxon>Stephanodiscaceae</taxon>
        <taxon>Cyclotella</taxon>
    </lineage>
</organism>
<dbReference type="Proteomes" id="UP001516023">
    <property type="component" value="Unassembled WGS sequence"/>
</dbReference>
<proteinExistence type="predicted"/>
<evidence type="ECO:0000256" key="1">
    <source>
        <dbReference type="SAM" id="MobiDB-lite"/>
    </source>
</evidence>
<reference evidence="2 3" key="1">
    <citation type="journal article" date="2020" name="G3 (Bethesda)">
        <title>Improved Reference Genome for Cyclotella cryptica CCMP332, a Model for Cell Wall Morphogenesis, Salinity Adaptation, and Lipid Production in Diatoms (Bacillariophyta).</title>
        <authorList>
            <person name="Roberts W.R."/>
            <person name="Downey K.M."/>
            <person name="Ruck E.C."/>
            <person name="Traller J.C."/>
            <person name="Alverson A.J."/>
        </authorList>
    </citation>
    <scope>NUCLEOTIDE SEQUENCE [LARGE SCALE GENOMIC DNA]</scope>
    <source>
        <strain evidence="2 3">CCMP332</strain>
    </source>
</reference>
<protein>
    <submittedName>
        <fullName evidence="2">Uncharacterized protein</fullName>
    </submittedName>
</protein>
<evidence type="ECO:0000313" key="3">
    <source>
        <dbReference type="Proteomes" id="UP001516023"/>
    </source>
</evidence>
<comment type="caution">
    <text evidence="2">The sequence shown here is derived from an EMBL/GenBank/DDBJ whole genome shotgun (WGS) entry which is preliminary data.</text>
</comment>